<keyword evidence="2" id="KW-1185">Reference proteome</keyword>
<organism evidence="1 2">
    <name type="scientific">Dyadobacter sandarakinus</name>
    <dbReference type="NCBI Taxonomy" id="2747268"/>
    <lineage>
        <taxon>Bacteria</taxon>
        <taxon>Pseudomonadati</taxon>
        <taxon>Bacteroidota</taxon>
        <taxon>Cytophagia</taxon>
        <taxon>Cytophagales</taxon>
        <taxon>Spirosomataceae</taxon>
        <taxon>Dyadobacter</taxon>
    </lineage>
</organism>
<evidence type="ECO:0000313" key="2">
    <source>
        <dbReference type="Proteomes" id="UP000612680"/>
    </source>
</evidence>
<dbReference type="EMBL" id="CP056775">
    <property type="protein sequence ID" value="QRR00214.1"/>
    <property type="molecule type" value="Genomic_DNA"/>
</dbReference>
<gene>
    <name evidence="1" type="ORF">HWI92_04495</name>
</gene>
<sequence>MENTRVEPAAGSVNPAADVANAGSARQRISLGVVNKTAVLLVRKVIKNRSEKRRKAPIPDTSLPKSLLLLVTPEREDLSL</sequence>
<name>A0ABX7I2C0_9BACT</name>
<dbReference type="Proteomes" id="UP000612680">
    <property type="component" value="Chromosome"/>
</dbReference>
<dbReference type="RefSeq" id="WP_204660977.1">
    <property type="nucleotide sequence ID" value="NZ_CP056775.1"/>
</dbReference>
<protein>
    <submittedName>
        <fullName evidence="1">Uncharacterized protein</fullName>
    </submittedName>
</protein>
<evidence type="ECO:0000313" key="1">
    <source>
        <dbReference type="EMBL" id="QRR00214.1"/>
    </source>
</evidence>
<proteinExistence type="predicted"/>
<reference evidence="1 2" key="1">
    <citation type="submission" date="2020-06" db="EMBL/GenBank/DDBJ databases">
        <title>Dyadobacter sandarakinus sp. nov., isolated from the soil of the Arctic Yellow River Station.</title>
        <authorList>
            <person name="Zhang Y."/>
            <person name="Peng F."/>
        </authorList>
    </citation>
    <scope>NUCLEOTIDE SEQUENCE [LARGE SCALE GENOMIC DNA]</scope>
    <source>
        <strain evidence="1 2">Q3-56</strain>
    </source>
</reference>
<accession>A0ABX7I2C0</accession>